<gene>
    <name evidence="3" type="ORF">BDN70DRAFT_991745</name>
</gene>
<accession>A0A9P6CW91</accession>
<feature type="transmembrane region" description="Helical" evidence="2">
    <location>
        <begin position="654"/>
        <end position="673"/>
    </location>
</feature>
<name>A0A9P6CW91_9AGAR</name>
<comment type="caution">
    <text evidence="3">The sequence shown here is derived from an EMBL/GenBank/DDBJ whole genome shotgun (WGS) entry which is preliminary data.</text>
</comment>
<dbReference type="AlphaFoldDB" id="A0A9P6CW91"/>
<sequence>MAATTSERSGSAGRARATSNGPNKAGPSDRRSDAELGFAHPPPVDHQQRSSQPQTVQIPGLTSSQIPFPGYSRNFGQTAPASAEERARGGARRLSPKSSVSLPFDINDSAERGTKDILRRSRTESPETYRRSILNKVPEEMETSAIPPVQPRNLDASVESRRSYGSIGNPLSRFIIDDGGARYVDGNLSYEEDSELSEEEEEWLLDEELAKQGLYRGNYKNLLLLYTLVPISALMAFVSLTLLPIFAFPSRHASPFPYPPYLPYPLPEVLTATGLWSLSYLFRDSLYAVALFLTNIIPFPTHRFPKFIPILTSVVSAFLQSASTLLLRLLSIPILLIPYYSTEHLGLLQLTTAQKHHFPTWQDDAFRRVWWTALGWAAVEAIVGIKQGYESIGLYKDVLVSVTKTTTKAGFISETTNRRGGAATQQSNQTERTPPPGVNDVNITPTQRTWDARPHPLSHHGSGDLLTLQQARLTKSGSASSSDSILRQYPSDGLQSSGILGETQPLLAVDAPLNPLTRHMTNDSERILAENEVERDLEELIALKNREDLEEIYGIPVICIPVFLSCLHRINSILFSIGASLLLSAAYMRSSFAYTSPPPSLFGLKLPNSVAPSHLFQPSNKTLIITLPVLLVVQALLTLMHTPWIMPRFGIHTVVYIGLLVSLGLFFGGLGLWEALT</sequence>
<feature type="transmembrane region" description="Helical" evidence="2">
    <location>
        <begin position="622"/>
        <end position="642"/>
    </location>
</feature>
<organism evidence="3 4">
    <name type="scientific">Pholiota conissans</name>
    <dbReference type="NCBI Taxonomy" id="109636"/>
    <lineage>
        <taxon>Eukaryota</taxon>
        <taxon>Fungi</taxon>
        <taxon>Dikarya</taxon>
        <taxon>Basidiomycota</taxon>
        <taxon>Agaricomycotina</taxon>
        <taxon>Agaricomycetes</taxon>
        <taxon>Agaricomycetidae</taxon>
        <taxon>Agaricales</taxon>
        <taxon>Agaricineae</taxon>
        <taxon>Strophariaceae</taxon>
        <taxon>Pholiota</taxon>
    </lineage>
</organism>
<feature type="compositionally biased region" description="Polar residues" evidence="1">
    <location>
        <begin position="423"/>
        <end position="432"/>
    </location>
</feature>
<feature type="compositionally biased region" description="Basic and acidic residues" evidence="1">
    <location>
        <begin position="109"/>
        <end position="130"/>
    </location>
</feature>
<feature type="region of interest" description="Disordered" evidence="1">
    <location>
        <begin position="1"/>
        <end position="151"/>
    </location>
</feature>
<evidence type="ECO:0000256" key="1">
    <source>
        <dbReference type="SAM" id="MobiDB-lite"/>
    </source>
</evidence>
<evidence type="ECO:0000313" key="4">
    <source>
        <dbReference type="Proteomes" id="UP000807469"/>
    </source>
</evidence>
<keyword evidence="2" id="KW-0472">Membrane</keyword>
<evidence type="ECO:0000256" key="2">
    <source>
        <dbReference type="SAM" id="Phobius"/>
    </source>
</evidence>
<feature type="transmembrane region" description="Helical" evidence="2">
    <location>
        <begin position="223"/>
        <end position="249"/>
    </location>
</feature>
<evidence type="ECO:0000313" key="3">
    <source>
        <dbReference type="EMBL" id="KAF9481582.1"/>
    </source>
</evidence>
<keyword evidence="4" id="KW-1185">Reference proteome</keyword>
<feature type="transmembrane region" description="Helical" evidence="2">
    <location>
        <begin position="261"/>
        <end position="278"/>
    </location>
</feature>
<reference evidence="3" key="1">
    <citation type="submission" date="2020-11" db="EMBL/GenBank/DDBJ databases">
        <authorList>
            <consortium name="DOE Joint Genome Institute"/>
            <person name="Ahrendt S."/>
            <person name="Riley R."/>
            <person name="Andreopoulos W."/>
            <person name="Labutti K."/>
            <person name="Pangilinan J."/>
            <person name="Ruiz-Duenas F.J."/>
            <person name="Barrasa J.M."/>
            <person name="Sanchez-Garcia M."/>
            <person name="Camarero S."/>
            <person name="Miyauchi S."/>
            <person name="Serrano A."/>
            <person name="Linde D."/>
            <person name="Babiker R."/>
            <person name="Drula E."/>
            <person name="Ayuso-Fernandez I."/>
            <person name="Pacheco R."/>
            <person name="Padilla G."/>
            <person name="Ferreira P."/>
            <person name="Barriuso J."/>
            <person name="Kellner H."/>
            <person name="Castanera R."/>
            <person name="Alfaro M."/>
            <person name="Ramirez L."/>
            <person name="Pisabarro A.G."/>
            <person name="Kuo A."/>
            <person name="Tritt A."/>
            <person name="Lipzen A."/>
            <person name="He G."/>
            <person name="Yan M."/>
            <person name="Ng V."/>
            <person name="Cullen D."/>
            <person name="Martin F."/>
            <person name="Rosso M.-N."/>
            <person name="Henrissat B."/>
            <person name="Hibbett D."/>
            <person name="Martinez A.T."/>
            <person name="Grigoriev I.V."/>
        </authorList>
    </citation>
    <scope>NUCLEOTIDE SEQUENCE</scope>
    <source>
        <strain evidence="3">CIRM-BRFM 674</strain>
    </source>
</reference>
<keyword evidence="2" id="KW-0812">Transmembrane</keyword>
<feature type="compositionally biased region" description="Polar residues" evidence="1">
    <location>
        <begin position="49"/>
        <end position="66"/>
    </location>
</feature>
<dbReference type="OrthoDB" id="3364069at2759"/>
<protein>
    <submittedName>
        <fullName evidence="3">Uncharacterized protein</fullName>
    </submittedName>
</protein>
<dbReference type="Proteomes" id="UP000807469">
    <property type="component" value="Unassembled WGS sequence"/>
</dbReference>
<proteinExistence type="predicted"/>
<feature type="transmembrane region" description="Helical" evidence="2">
    <location>
        <begin position="573"/>
        <end position="594"/>
    </location>
</feature>
<feature type="region of interest" description="Disordered" evidence="1">
    <location>
        <begin position="412"/>
        <end position="463"/>
    </location>
</feature>
<dbReference type="EMBL" id="MU155176">
    <property type="protein sequence ID" value="KAF9481582.1"/>
    <property type="molecule type" value="Genomic_DNA"/>
</dbReference>
<keyword evidence="2" id="KW-1133">Transmembrane helix</keyword>